<dbReference type="EMBL" id="KK198755">
    <property type="protein sequence ID" value="KCW80881.1"/>
    <property type="molecule type" value="Genomic_DNA"/>
</dbReference>
<reference evidence="1" key="1">
    <citation type="submission" date="2013-07" db="EMBL/GenBank/DDBJ databases">
        <title>The genome of Eucalyptus grandis.</title>
        <authorList>
            <person name="Schmutz J."/>
            <person name="Hayes R."/>
            <person name="Myburg A."/>
            <person name="Tuskan G."/>
            <person name="Grattapaglia D."/>
            <person name="Rokhsar D.S."/>
        </authorList>
    </citation>
    <scope>NUCLEOTIDE SEQUENCE</scope>
    <source>
        <tissue evidence="1">Leaf extractions</tissue>
    </source>
</reference>
<name>A0A059CRS4_EUCGR</name>
<dbReference type="InParanoid" id="A0A059CRS4"/>
<evidence type="ECO:0000313" key="1">
    <source>
        <dbReference type="EMBL" id="KCW80881.1"/>
    </source>
</evidence>
<organism evidence="1">
    <name type="scientific">Eucalyptus grandis</name>
    <name type="common">Flooded gum</name>
    <dbReference type="NCBI Taxonomy" id="71139"/>
    <lineage>
        <taxon>Eukaryota</taxon>
        <taxon>Viridiplantae</taxon>
        <taxon>Streptophyta</taxon>
        <taxon>Embryophyta</taxon>
        <taxon>Tracheophyta</taxon>
        <taxon>Spermatophyta</taxon>
        <taxon>Magnoliopsida</taxon>
        <taxon>eudicotyledons</taxon>
        <taxon>Gunneridae</taxon>
        <taxon>Pentapetalae</taxon>
        <taxon>rosids</taxon>
        <taxon>malvids</taxon>
        <taxon>Myrtales</taxon>
        <taxon>Myrtaceae</taxon>
        <taxon>Myrtoideae</taxon>
        <taxon>Eucalypteae</taxon>
        <taxon>Eucalyptus</taxon>
    </lineage>
</organism>
<gene>
    <name evidence="1" type="ORF">EUGRSUZ_C02239</name>
</gene>
<protein>
    <submittedName>
        <fullName evidence="1">Uncharacterized protein</fullName>
    </submittedName>
</protein>
<sequence>MSSKIKLPIYIFHQFDTFLTNTIEKAKTHFTVQISNTEDARLIKVLCSKIQFLQLHLHQGERSSQSSRLCLKCVLAKA</sequence>
<accession>A0A059CRS4</accession>
<dbReference type="AlphaFoldDB" id="A0A059CRS4"/>
<dbReference type="Gramene" id="KCW80881">
    <property type="protein sequence ID" value="KCW80881"/>
    <property type="gene ID" value="EUGRSUZ_C02239"/>
</dbReference>
<proteinExistence type="predicted"/>